<dbReference type="AlphaFoldDB" id="A0A6M3KWG2"/>
<gene>
    <name evidence="2" type="ORF">MM415B02063_0015</name>
</gene>
<protein>
    <submittedName>
        <fullName evidence="2">Uncharacterized protein</fullName>
    </submittedName>
</protein>
<evidence type="ECO:0000313" key="2">
    <source>
        <dbReference type="EMBL" id="QJA86513.1"/>
    </source>
</evidence>
<reference evidence="2" key="1">
    <citation type="submission" date="2020-03" db="EMBL/GenBank/DDBJ databases">
        <title>The deep terrestrial virosphere.</title>
        <authorList>
            <person name="Holmfeldt K."/>
            <person name="Nilsson E."/>
            <person name="Simone D."/>
            <person name="Lopez-Fernandez M."/>
            <person name="Wu X."/>
            <person name="de Brujin I."/>
            <person name="Lundin D."/>
            <person name="Andersson A."/>
            <person name="Bertilsson S."/>
            <person name="Dopson M."/>
        </authorList>
    </citation>
    <scope>NUCLEOTIDE SEQUENCE</scope>
    <source>
        <strain evidence="2">MM415B02063</strain>
    </source>
</reference>
<dbReference type="EMBL" id="MT142639">
    <property type="protein sequence ID" value="QJA86513.1"/>
    <property type="molecule type" value="Genomic_DNA"/>
</dbReference>
<keyword evidence="1" id="KW-0175">Coiled coil</keyword>
<evidence type="ECO:0000256" key="1">
    <source>
        <dbReference type="SAM" id="Coils"/>
    </source>
</evidence>
<name>A0A6M3KWG2_9ZZZZ</name>
<feature type="coiled-coil region" evidence="1">
    <location>
        <begin position="116"/>
        <end position="155"/>
    </location>
</feature>
<sequence length="245" mass="28435">MNGQSSSPMEISNALQCIHAVEEIPPMSLMDPDVRRELANYMQPVCEFFEQQSGMVIQNTDGLEAITINCATIKKVQGLLEKYRKEVVAPLNEKVNTINEFFREFSVPLKSSDTTMRKEIGRYQMEQERAERLERERLEQERMDAERRRLEMERKDVPLSDATIAAEQADFDQQEAAIVAPTKTTVFEKAKVTVAKRWTFRVDNEFLVPRDYWTLDERKIQKAVNVGVRTIRGVTIYEEAQPRIQ</sequence>
<accession>A0A6M3KWG2</accession>
<proteinExistence type="predicted"/>
<organism evidence="2">
    <name type="scientific">viral metagenome</name>
    <dbReference type="NCBI Taxonomy" id="1070528"/>
    <lineage>
        <taxon>unclassified sequences</taxon>
        <taxon>metagenomes</taxon>
        <taxon>organismal metagenomes</taxon>
    </lineage>
</organism>